<reference evidence="1" key="1">
    <citation type="journal article" date="2020" name="mSystems">
        <title>Genome- and Community-Level Interaction Insights into Carbon Utilization and Element Cycling Functions of Hydrothermarchaeota in Hydrothermal Sediment.</title>
        <authorList>
            <person name="Zhou Z."/>
            <person name="Liu Y."/>
            <person name="Xu W."/>
            <person name="Pan J."/>
            <person name="Luo Z.H."/>
            <person name="Li M."/>
        </authorList>
    </citation>
    <scope>NUCLEOTIDE SEQUENCE [LARGE SCALE GENOMIC DNA]</scope>
    <source>
        <strain evidence="1">SpSt-114</strain>
    </source>
</reference>
<gene>
    <name evidence="1" type="ORF">ENN04_07430</name>
</gene>
<protein>
    <submittedName>
        <fullName evidence="1">Uncharacterized protein</fullName>
    </submittedName>
</protein>
<evidence type="ECO:0000313" key="1">
    <source>
        <dbReference type="EMBL" id="HHO74443.1"/>
    </source>
</evidence>
<sequence length="285" mass="32262">MGTVRVEEGNQVWVASVDMLLRVIPTEGSVSLLLTGRGLKASDVLGSSNLIRFVGGCLAAGYGMADFTAEVVSKTKVEPERIRIEKEGMEGDRAFILLNPEEFIYIGKMTAKTVSYTKCQIEFNRNKFEFEFTDRGLFVALEDSLGKREEAFLYDRSQIFRFFATLLASAFGREKVVQQIGLEDKSLTVGEKVEIKDDTKKLFDVVVRRPDGSAVKETKTIEEWVKQIRENAKKAGKSANAMVKAFLRQANIPFDAKVFIRLRDLEVRLPPHWALGIYEIYEKHF</sequence>
<comment type="caution">
    <text evidence="1">The sequence shown here is derived from an EMBL/GenBank/DDBJ whole genome shotgun (WGS) entry which is preliminary data.</text>
</comment>
<dbReference type="EMBL" id="DSAC01000095">
    <property type="protein sequence ID" value="HHO74443.1"/>
    <property type="molecule type" value="Genomic_DNA"/>
</dbReference>
<dbReference type="AlphaFoldDB" id="A0A7C5SXR9"/>
<proteinExistence type="predicted"/>
<organism evidence="1">
    <name type="scientific">Thermocrinis ruber</name>
    <dbReference type="NCBI Taxonomy" id="75906"/>
    <lineage>
        <taxon>Bacteria</taxon>
        <taxon>Pseudomonadati</taxon>
        <taxon>Aquificota</taxon>
        <taxon>Aquificia</taxon>
        <taxon>Aquificales</taxon>
        <taxon>Aquificaceae</taxon>
        <taxon>Thermocrinis</taxon>
    </lineage>
</organism>
<accession>A0A7C5SXR9</accession>
<name>A0A7C5SXR9_9AQUI</name>